<feature type="domain" description="Transposase (putative) gypsy type" evidence="1">
    <location>
        <begin position="89"/>
        <end position="145"/>
    </location>
</feature>
<comment type="caution">
    <text evidence="2">The sequence shown here is derived from an EMBL/GenBank/DDBJ whole genome shotgun (WGS) entry which is preliminary data.</text>
</comment>
<proteinExistence type="predicted"/>
<dbReference type="PANTHER" id="PTHR31099">
    <property type="entry name" value="OS06G0165300 PROTEIN"/>
    <property type="match status" value="1"/>
</dbReference>
<gene>
    <name evidence="2" type="ORF">A2U01_0011751</name>
</gene>
<reference evidence="2 3" key="1">
    <citation type="journal article" date="2018" name="Front. Plant Sci.">
        <title>Red Clover (Trifolium pratense) and Zigzag Clover (T. medium) - A Picture of Genomic Similarities and Differences.</title>
        <authorList>
            <person name="Dluhosova J."/>
            <person name="Istvanek J."/>
            <person name="Nedelnik J."/>
            <person name="Repkova J."/>
        </authorList>
    </citation>
    <scope>NUCLEOTIDE SEQUENCE [LARGE SCALE GENOMIC DNA]</scope>
    <source>
        <strain evidence="3">cv. 10/8</strain>
        <tissue evidence="2">Leaf</tissue>
    </source>
</reference>
<evidence type="ECO:0000313" key="2">
    <source>
        <dbReference type="EMBL" id="MCH90828.1"/>
    </source>
</evidence>
<dbReference type="InterPro" id="IPR007321">
    <property type="entry name" value="Transposase_28"/>
</dbReference>
<dbReference type="EMBL" id="LXQA010019147">
    <property type="protein sequence ID" value="MCH90828.1"/>
    <property type="molecule type" value="Genomic_DNA"/>
</dbReference>
<sequence>MSDTEETAENRRLVDTITDPELDWVGPEPRGIASVLTRDTPALHTVVEERRDGLKNWEVDISHEGARICSKFDEEGFAMYEFVFKNLRFRLPFSNFAMGVFRWLRLAPSQLHSNSMAFIRAFEALYEHLHVEPTLPLFFRVFKIQRQPTKNGHDWVSLKHQSHKLFKMFIDSIRGFKERYYVVRPVTQSARDSLYQVKTLMNTDVSSRLDKHGVQMTRRVAQFPLSWTEKHFKLGTDAYLTEDDNLTVEDVAGFERLRAYVGSFTPALCVTRAGVPIRDEEGKQKIESRYVNTKTLLECKSRAEAKLLLDNMSSLQECMIKMQKSKKARNGTASITAVVGNEQQVSSGCSSHIFLVQAPGFEHGFVGCYFS</sequence>
<dbReference type="Pfam" id="PF04195">
    <property type="entry name" value="Transposase_28"/>
    <property type="match status" value="1"/>
</dbReference>
<evidence type="ECO:0000259" key="1">
    <source>
        <dbReference type="Pfam" id="PF04195"/>
    </source>
</evidence>
<evidence type="ECO:0000313" key="3">
    <source>
        <dbReference type="Proteomes" id="UP000265520"/>
    </source>
</evidence>
<accession>A0A392MVU9</accession>
<keyword evidence="3" id="KW-1185">Reference proteome</keyword>
<dbReference type="AlphaFoldDB" id="A0A392MVU9"/>
<name>A0A392MVU9_9FABA</name>
<protein>
    <recommendedName>
        <fullName evidence="1">Transposase (putative) gypsy type domain-containing protein</fullName>
    </recommendedName>
</protein>
<dbReference type="Proteomes" id="UP000265520">
    <property type="component" value="Unassembled WGS sequence"/>
</dbReference>
<dbReference type="PANTHER" id="PTHR31099:SF49">
    <property type="entry name" value="MYOSIN HEAVY CHAIN-LIKE PROTEIN"/>
    <property type="match status" value="1"/>
</dbReference>
<organism evidence="2 3">
    <name type="scientific">Trifolium medium</name>
    <dbReference type="NCBI Taxonomy" id="97028"/>
    <lineage>
        <taxon>Eukaryota</taxon>
        <taxon>Viridiplantae</taxon>
        <taxon>Streptophyta</taxon>
        <taxon>Embryophyta</taxon>
        <taxon>Tracheophyta</taxon>
        <taxon>Spermatophyta</taxon>
        <taxon>Magnoliopsida</taxon>
        <taxon>eudicotyledons</taxon>
        <taxon>Gunneridae</taxon>
        <taxon>Pentapetalae</taxon>
        <taxon>rosids</taxon>
        <taxon>fabids</taxon>
        <taxon>Fabales</taxon>
        <taxon>Fabaceae</taxon>
        <taxon>Papilionoideae</taxon>
        <taxon>50 kb inversion clade</taxon>
        <taxon>NPAAA clade</taxon>
        <taxon>Hologalegina</taxon>
        <taxon>IRL clade</taxon>
        <taxon>Trifolieae</taxon>
        <taxon>Trifolium</taxon>
    </lineage>
</organism>